<reference evidence="2 3" key="1">
    <citation type="journal article" date="2013" name="BMC Genomics">
        <title>Comparative genomics of Campylobacter concisus isolates reveals genetic diversity and provides insights into disease association.</title>
        <authorList>
            <person name="Deshpande N.P."/>
            <person name="Kaakoush N.O."/>
            <person name="Wilkins M.R."/>
            <person name="Mitchell H.M."/>
        </authorList>
    </citation>
    <scope>NUCLEOTIDE SEQUENCE [LARGE SCALE GENOMIC DNA]</scope>
    <source>
        <strain evidence="2 3">UNSW2</strain>
    </source>
</reference>
<protein>
    <submittedName>
        <fullName evidence="2">Uncharacterized protein</fullName>
    </submittedName>
</protein>
<dbReference type="PATRIC" id="fig|1242965.3.peg.412"/>
<proteinExistence type="predicted"/>
<keyword evidence="1" id="KW-1133">Transmembrane helix</keyword>
<keyword evidence="1" id="KW-0812">Transmembrane</keyword>
<dbReference type="Proteomes" id="UP000016625">
    <property type="component" value="Unassembled WGS sequence"/>
</dbReference>
<feature type="transmembrane region" description="Helical" evidence="1">
    <location>
        <begin position="6"/>
        <end position="26"/>
    </location>
</feature>
<sequence length="43" mass="5271">MLNRKMINFFIFVLENLGDFIEFYLIMIANFKQKGTIWIITHF</sequence>
<accession>U2FNV0</accession>
<dbReference type="EMBL" id="ANNJ01000003">
    <property type="protein sequence ID" value="ERJ32382.1"/>
    <property type="molecule type" value="Genomic_DNA"/>
</dbReference>
<evidence type="ECO:0000313" key="2">
    <source>
        <dbReference type="EMBL" id="ERJ32382.1"/>
    </source>
</evidence>
<dbReference type="AlphaFoldDB" id="U2FNV0"/>
<evidence type="ECO:0000256" key="1">
    <source>
        <dbReference type="SAM" id="Phobius"/>
    </source>
</evidence>
<name>U2FNV0_9BACT</name>
<organism evidence="2 3">
    <name type="scientific">Campylobacter concisus UNSW2</name>
    <dbReference type="NCBI Taxonomy" id="1242965"/>
    <lineage>
        <taxon>Bacteria</taxon>
        <taxon>Pseudomonadati</taxon>
        <taxon>Campylobacterota</taxon>
        <taxon>Epsilonproteobacteria</taxon>
        <taxon>Campylobacterales</taxon>
        <taxon>Campylobacteraceae</taxon>
        <taxon>Campylobacter</taxon>
    </lineage>
</organism>
<comment type="caution">
    <text evidence="2">The sequence shown here is derived from an EMBL/GenBank/DDBJ whole genome shotgun (WGS) entry which is preliminary data.</text>
</comment>
<gene>
    <name evidence="2" type="ORF">UNSW2_11</name>
</gene>
<keyword evidence="1" id="KW-0472">Membrane</keyword>
<evidence type="ECO:0000313" key="3">
    <source>
        <dbReference type="Proteomes" id="UP000016625"/>
    </source>
</evidence>